<evidence type="ECO:0000256" key="3">
    <source>
        <dbReference type="ARBA" id="ARBA00023163"/>
    </source>
</evidence>
<dbReference type="STRING" id="1848.SAMN05443637_11147"/>
<keyword evidence="1" id="KW-0805">Transcription regulation</keyword>
<reference evidence="5 6" key="1">
    <citation type="submission" date="2016-11" db="EMBL/GenBank/DDBJ databases">
        <authorList>
            <person name="Jaros S."/>
            <person name="Januszkiewicz K."/>
            <person name="Wedrychowicz H."/>
        </authorList>
    </citation>
    <scope>NUCLEOTIDE SEQUENCE [LARGE SCALE GENOMIC DNA]</scope>
    <source>
        <strain evidence="5 6">DSM 43832</strain>
    </source>
</reference>
<keyword evidence="3" id="KW-0804">Transcription</keyword>
<dbReference type="InterPro" id="IPR036388">
    <property type="entry name" value="WH-like_DNA-bd_sf"/>
</dbReference>
<feature type="domain" description="HTH luxR-type" evidence="4">
    <location>
        <begin position="105"/>
        <end position="170"/>
    </location>
</feature>
<dbReference type="GO" id="GO:0006355">
    <property type="term" value="P:regulation of DNA-templated transcription"/>
    <property type="evidence" value="ECO:0007669"/>
    <property type="project" value="InterPro"/>
</dbReference>
<dbReference type="Proteomes" id="UP000184363">
    <property type="component" value="Unassembled WGS sequence"/>
</dbReference>
<evidence type="ECO:0000313" key="5">
    <source>
        <dbReference type="EMBL" id="SHK73418.1"/>
    </source>
</evidence>
<dbReference type="CDD" id="cd06170">
    <property type="entry name" value="LuxR_C_like"/>
    <property type="match status" value="1"/>
</dbReference>
<dbReference type="AlphaFoldDB" id="A0A1M6UW20"/>
<dbReference type="SMART" id="SM00421">
    <property type="entry name" value="HTH_LUXR"/>
    <property type="match status" value="1"/>
</dbReference>
<accession>A0A1M6UW20</accession>
<dbReference type="InterPro" id="IPR000792">
    <property type="entry name" value="Tscrpt_reg_LuxR_C"/>
</dbReference>
<dbReference type="PROSITE" id="PS50043">
    <property type="entry name" value="HTH_LUXR_2"/>
    <property type="match status" value="1"/>
</dbReference>
<protein>
    <submittedName>
        <fullName evidence="5">Regulatory protein, luxR family</fullName>
    </submittedName>
</protein>
<dbReference type="EMBL" id="FRAP01000011">
    <property type="protein sequence ID" value="SHK73418.1"/>
    <property type="molecule type" value="Genomic_DNA"/>
</dbReference>
<gene>
    <name evidence="5" type="ORF">SAMN05443637_11147</name>
</gene>
<organism evidence="5 6">
    <name type="scientific">Pseudonocardia thermophila</name>
    <dbReference type="NCBI Taxonomy" id="1848"/>
    <lineage>
        <taxon>Bacteria</taxon>
        <taxon>Bacillati</taxon>
        <taxon>Actinomycetota</taxon>
        <taxon>Actinomycetes</taxon>
        <taxon>Pseudonocardiales</taxon>
        <taxon>Pseudonocardiaceae</taxon>
        <taxon>Pseudonocardia</taxon>
    </lineage>
</organism>
<dbReference type="PANTHER" id="PTHR44688">
    <property type="entry name" value="DNA-BINDING TRANSCRIPTIONAL ACTIVATOR DEVR_DOSR"/>
    <property type="match status" value="1"/>
</dbReference>
<dbReference type="PRINTS" id="PR00038">
    <property type="entry name" value="HTHLUXR"/>
</dbReference>
<dbReference type="InterPro" id="IPR016032">
    <property type="entry name" value="Sig_transdc_resp-reg_C-effctor"/>
</dbReference>
<proteinExistence type="predicted"/>
<evidence type="ECO:0000256" key="2">
    <source>
        <dbReference type="ARBA" id="ARBA00023125"/>
    </source>
</evidence>
<keyword evidence="6" id="KW-1185">Reference proteome</keyword>
<name>A0A1M6UW20_PSETH</name>
<dbReference type="Gene3D" id="1.10.10.10">
    <property type="entry name" value="Winged helix-like DNA-binding domain superfamily/Winged helix DNA-binding domain"/>
    <property type="match status" value="1"/>
</dbReference>
<dbReference type="SUPFAM" id="SSF46894">
    <property type="entry name" value="C-terminal effector domain of the bipartite response regulators"/>
    <property type="match status" value="1"/>
</dbReference>
<evidence type="ECO:0000256" key="1">
    <source>
        <dbReference type="ARBA" id="ARBA00023015"/>
    </source>
</evidence>
<dbReference type="Pfam" id="PF00196">
    <property type="entry name" value="GerE"/>
    <property type="match status" value="1"/>
</dbReference>
<dbReference type="PANTHER" id="PTHR44688:SF16">
    <property type="entry name" value="DNA-BINDING TRANSCRIPTIONAL ACTIVATOR DEVR_DOSR"/>
    <property type="match status" value="1"/>
</dbReference>
<evidence type="ECO:0000313" key="6">
    <source>
        <dbReference type="Proteomes" id="UP000184363"/>
    </source>
</evidence>
<dbReference type="GO" id="GO:0003677">
    <property type="term" value="F:DNA binding"/>
    <property type="evidence" value="ECO:0007669"/>
    <property type="project" value="UniProtKB-KW"/>
</dbReference>
<keyword evidence="2" id="KW-0238">DNA-binding</keyword>
<dbReference type="RefSeq" id="WP_073457772.1">
    <property type="nucleotide sequence ID" value="NZ_CALGVN010000022.1"/>
</dbReference>
<sequence>MTTEAGRWTAITSHVEGGIGWITPNPHVDADARAVIRQALEAAAHHAGNPEVKTIVLSDFRPTSRPDDPLLATLYQKATALITRSAKTLVIRPTSANQVAPKQPRPCYVQPLTLRERQVMTLWMGGLSAREVGDRLFISERTVESHVSNGYRKLGINSRIELVKRAAEFGL</sequence>
<evidence type="ECO:0000259" key="4">
    <source>
        <dbReference type="PROSITE" id="PS50043"/>
    </source>
</evidence>
<dbReference type="OrthoDB" id="3178131at2"/>